<keyword evidence="1" id="KW-0472">Membrane</keyword>
<dbReference type="EMBL" id="OOIL02000326">
    <property type="protein sequence ID" value="VFQ63803.1"/>
    <property type="molecule type" value="Genomic_DNA"/>
</dbReference>
<keyword evidence="3" id="KW-1185">Reference proteome</keyword>
<proteinExistence type="predicted"/>
<dbReference type="AlphaFoldDB" id="A0A484KDA5"/>
<keyword evidence="1" id="KW-1133">Transmembrane helix</keyword>
<name>A0A484KDA5_9ASTE</name>
<sequence>MPKAEFRAQSLAPEIFTWRLIGSKPCEPDEQAAFGTWKTFFLWFVTALWFVWFHVTLTKGNCSVLINN</sequence>
<evidence type="ECO:0000313" key="2">
    <source>
        <dbReference type="EMBL" id="VFQ63803.1"/>
    </source>
</evidence>
<organism evidence="2 3">
    <name type="scientific">Cuscuta campestris</name>
    <dbReference type="NCBI Taxonomy" id="132261"/>
    <lineage>
        <taxon>Eukaryota</taxon>
        <taxon>Viridiplantae</taxon>
        <taxon>Streptophyta</taxon>
        <taxon>Embryophyta</taxon>
        <taxon>Tracheophyta</taxon>
        <taxon>Spermatophyta</taxon>
        <taxon>Magnoliopsida</taxon>
        <taxon>eudicotyledons</taxon>
        <taxon>Gunneridae</taxon>
        <taxon>Pentapetalae</taxon>
        <taxon>asterids</taxon>
        <taxon>lamiids</taxon>
        <taxon>Solanales</taxon>
        <taxon>Convolvulaceae</taxon>
        <taxon>Cuscuteae</taxon>
        <taxon>Cuscuta</taxon>
        <taxon>Cuscuta subgen. Grammica</taxon>
        <taxon>Cuscuta sect. Cleistogrammica</taxon>
    </lineage>
</organism>
<evidence type="ECO:0000313" key="3">
    <source>
        <dbReference type="Proteomes" id="UP000595140"/>
    </source>
</evidence>
<gene>
    <name evidence="2" type="ORF">CCAM_LOCUS5579</name>
</gene>
<reference evidence="2" key="1">
    <citation type="submission" date="2018-04" db="EMBL/GenBank/DDBJ databases">
        <authorList>
            <person name="Vogel A."/>
        </authorList>
    </citation>
    <scope>NUCLEOTIDE SEQUENCE [LARGE SCALE GENOMIC DNA]</scope>
</reference>
<dbReference type="Proteomes" id="UP000595140">
    <property type="component" value="Unassembled WGS sequence"/>
</dbReference>
<accession>A0A484KDA5</accession>
<feature type="transmembrane region" description="Helical" evidence="1">
    <location>
        <begin position="40"/>
        <end position="57"/>
    </location>
</feature>
<evidence type="ECO:0000256" key="1">
    <source>
        <dbReference type="SAM" id="Phobius"/>
    </source>
</evidence>
<protein>
    <submittedName>
        <fullName evidence="2">Uncharacterized protein</fullName>
    </submittedName>
</protein>
<keyword evidence="1" id="KW-0812">Transmembrane</keyword>